<feature type="domain" description="KilA-N DNA-binding" evidence="1">
    <location>
        <begin position="14"/>
        <end position="95"/>
    </location>
</feature>
<dbReference type="Proteomes" id="UP001163082">
    <property type="component" value="Plasmid unnamed"/>
</dbReference>
<keyword evidence="2" id="KW-0614">Plasmid</keyword>
<keyword evidence="3" id="KW-1185">Reference proteome</keyword>
<evidence type="ECO:0000313" key="2">
    <source>
        <dbReference type="EMBL" id="UYV20957.1"/>
    </source>
</evidence>
<proteinExistence type="predicted"/>
<gene>
    <name evidence="2" type="ORF">K1Y77_17155</name>
</gene>
<accession>A0ABY6JYY4</accession>
<sequence length="258" mass="29859">MPTVSVSGVALPYIEFQGQPVVTFAMIDAAHSRPERTARRSFSANKRHFIEDEDFYRVDFKRWHEFRATYSDIFPESTTRLTLFTETGYLMLVKSFTDDLAWQVQRQLVKSYFRVKGAMQPTAAEPIPTPIDHRQREQLANAANAVFQNFNGMRQSATGWFYNSVRTEYCLKRIEDLSADDLPAVLDRLQSLRHNVRQYEDFRRDMQQSFLKEVVGEGMPYTAWVSKMAGGQHHIGKRPDWKAIAKQVLINNGLLAKQ</sequence>
<evidence type="ECO:0000313" key="3">
    <source>
        <dbReference type="Proteomes" id="UP001163082"/>
    </source>
</evidence>
<dbReference type="InterPro" id="IPR018873">
    <property type="entry name" value="KilA-N_DNA-bd_domain"/>
</dbReference>
<organism evidence="2 3">
    <name type="scientific">Halomonas qaidamensis</name>
    <dbReference type="NCBI Taxonomy" id="2866211"/>
    <lineage>
        <taxon>Bacteria</taxon>
        <taxon>Pseudomonadati</taxon>
        <taxon>Pseudomonadota</taxon>
        <taxon>Gammaproteobacteria</taxon>
        <taxon>Oceanospirillales</taxon>
        <taxon>Halomonadaceae</taxon>
        <taxon>Halomonas</taxon>
    </lineage>
</organism>
<reference evidence="2" key="1">
    <citation type="journal article" date="2022" name="Antonie Van Leeuwenhoek">
        <title>Whole genome sequencing of the halophilic Halomonas qaidamensis XH36, a novel species strain with high ectoine production.</title>
        <authorList>
            <person name="Zhang T."/>
            <person name="Cui T."/>
            <person name="Cao Y."/>
            <person name="Li Y."/>
            <person name="Li F."/>
            <person name="Zhu D."/>
            <person name="Xing J."/>
        </authorList>
    </citation>
    <scope>NUCLEOTIDE SEQUENCE</scope>
    <source>
        <strain evidence="2">XH36</strain>
    </source>
</reference>
<geneLocation type="plasmid" evidence="2 3">
    <name>unnamed</name>
</geneLocation>
<dbReference type="EMBL" id="CP080628">
    <property type="protein sequence ID" value="UYV20957.1"/>
    <property type="molecule type" value="Genomic_DNA"/>
</dbReference>
<dbReference type="Pfam" id="PF10543">
    <property type="entry name" value="ORF6N"/>
    <property type="match status" value="1"/>
</dbReference>
<protein>
    <submittedName>
        <fullName evidence="2">ORF6N domain-containing protein</fullName>
    </submittedName>
</protein>
<evidence type="ECO:0000259" key="1">
    <source>
        <dbReference type="Pfam" id="PF10543"/>
    </source>
</evidence>
<name>A0ABY6JYY4_9GAMM</name>